<dbReference type="CDD" id="cd04196">
    <property type="entry name" value="GT_2_like_d"/>
    <property type="match status" value="1"/>
</dbReference>
<protein>
    <submittedName>
        <fullName evidence="2">Glycosyltransferase family 2 protein</fullName>
    </submittedName>
</protein>
<evidence type="ECO:0000313" key="3">
    <source>
        <dbReference type="Proteomes" id="UP001596283"/>
    </source>
</evidence>
<dbReference type="InterPro" id="IPR029044">
    <property type="entry name" value="Nucleotide-diphossugar_trans"/>
</dbReference>
<evidence type="ECO:0000313" key="2">
    <source>
        <dbReference type="EMBL" id="MFC6260649.1"/>
    </source>
</evidence>
<dbReference type="PANTHER" id="PTHR22916">
    <property type="entry name" value="GLYCOSYLTRANSFERASE"/>
    <property type="match status" value="1"/>
</dbReference>
<dbReference type="SUPFAM" id="SSF53448">
    <property type="entry name" value="Nucleotide-diphospho-sugar transferases"/>
    <property type="match status" value="1"/>
</dbReference>
<dbReference type="RefSeq" id="WP_164510555.1">
    <property type="nucleotide sequence ID" value="NZ_JBHSSI010000035.1"/>
</dbReference>
<accession>A0ABW1TGP2</accession>
<sequence length="312" mass="35987">MKSIENVAILMSTFNGADFIEQQIESICEQSYEGWTLYIRDDGSTDETLNIIRKFMKNDHRIVLYEEEKPVNLGPAESFMTMLSRIDANYYLFSDQDDFWLSDKVEKTLLVMKRLNQHEPNLVHTNLSLTDRELEVSAPSFSKTAFDDVQSILLANDITGCTVMINRKLRDLVKYQISIPCMHDMWLGLIAAQFGNVDYIKASTMLYRQHGNNVVGSTTNKMAKIKGFNSISEKNRLMTTVLTARELLKKYGNYFSIEERKTLITLSQLGKVSLFKSLWRIKKNRIYKHSFLATTSFILKIMLNYSSLKSSI</sequence>
<dbReference type="Gene3D" id="3.90.550.10">
    <property type="entry name" value="Spore Coat Polysaccharide Biosynthesis Protein SpsA, Chain A"/>
    <property type="match status" value="1"/>
</dbReference>
<proteinExistence type="predicted"/>
<evidence type="ECO:0000259" key="1">
    <source>
        <dbReference type="Pfam" id="PF00535"/>
    </source>
</evidence>
<organism evidence="2 3">
    <name type="scientific">Levilactobacillus fujinensis</name>
    <dbReference type="NCBI Taxonomy" id="2486024"/>
    <lineage>
        <taxon>Bacteria</taxon>
        <taxon>Bacillati</taxon>
        <taxon>Bacillota</taxon>
        <taxon>Bacilli</taxon>
        <taxon>Lactobacillales</taxon>
        <taxon>Lactobacillaceae</taxon>
        <taxon>Levilactobacillus</taxon>
    </lineage>
</organism>
<dbReference type="EMBL" id="JBHSSI010000035">
    <property type="protein sequence ID" value="MFC6260649.1"/>
    <property type="molecule type" value="Genomic_DNA"/>
</dbReference>
<keyword evidence="3" id="KW-1185">Reference proteome</keyword>
<feature type="domain" description="Glycosyltransferase 2-like" evidence="1">
    <location>
        <begin position="9"/>
        <end position="115"/>
    </location>
</feature>
<name>A0ABW1TGP2_9LACO</name>
<comment type="caution">
    <text evidence="2">The sequence shown here is derived from an EMBL/GenBank/DDBJ whole genome shotgun (WGS) entry which is preliminary data.</text>
</comment>
<dbReference type="InterPro" id="IPR001173">
    <property type="entry name" value="Glyco_trans_2-like"/>
</dbReference>
<dbReference type="Proteomes" id="UP001596283">
    <property type="component" value="Unassembled WGS sequence"/>
</dbReference>
<dbReference type="Pfam" id="PF00535">
    <property type="entry name" value="Glycos_transf_2"/>
    <property type="match status" value="1"/>
</dbReference>
<dbReference type="PANTHER" id="PTHR22916:SF3">
    <property type="entry name" value="UDP-GLCNAC:BETAGAL BETA-1,3-N-ACETYLGLUCOSAMINYLTRANSFERASE-LIKE PROTEIN 1"/>
    <property type="match status" value="1"/>
</dbReference>
<reference evidence="3" key="1">
    <citation type="journal article" date="2019" name="Int. J. Syst. Evol. Microbiol.">
        <title>The Global Catalogue of Microorganisms (GCM) 10K type strain sequencing project: providing services to taxonomists for standard genome sequencing and annotation.</title>
        <authorList>
            <consortium name="The Broad Institute Genomics Platform"/>
            <consortium name="The Broad Institute Genome Sequencing Center for Infectious Disease"/>
            <person name="Wu L."/>
            <person name="Ma J."/>
        </authorList>
    </citation>
    <scope>NUCLEOTIDE SEQUENCE [LARGE SCALE GENOMIC DNA]</scope>
    <source>
        <strain evidence="3">CCM 8908</strain>
    </source>
</reference>
<gene>
    <name evidence="2" type="ORF">ACFP1C_06755</name>
</gene>